<keyword evidence="12" id="KW-0067">ATP-binding</keyword>
<evidence type="ECO:0000256" key="4">
    <source>
        <dbReference type="ARBA" id="ARBA00022475"/>
    </source>
</evidence>
<accession>A0A7I0HXB0</accession>
<keyword evidence="14" id="KW-0902">Two-component regulatory system</keyword>
<dbReference type="CDD" id="cd17546">
    <property type="entry name" value="REC_hyHK_CKI1_RcsC-like"/>
    <property type="match status" value="1"/>
</dbReference>
<evidence type="ECO:0000256" key="8">
    <source>
        <dbReference type="ARBA" id="ARBA00022692"/>
    </source>
</evidence>
<dbReference type="InterPro" id="IPR036097">
    <property type="entry name" value="HisK_dim/P_sf"/>
</dbReference>
<dbReference type="PROSITE" id="PS50113">
    <property type="entry name" value="PAC"/>
    <property type="match status" value="3"/>
</dbReference>
<dbReference type="CDD" id="cd00130">
    <property type="entry name" value="PAS"/>
    <property type="match status" value="4"/>
</dbReference>
<evidence type="ECO:0000259" key="20">
    <source>
        <dbReference type="PROSITE" id="PS50110"/>
    </source>
</evidence>
<feature type="modified residue" description="4-aspartylphosphate" evidence="17">
    <location>
        <position position="1362"/>
    </location>
</feature>
<dbReference type="SMART" id="SM00086">
    <property type="entry name" value="PAC"/>
    <property type="match status" value="5"/>
</dbReference>
<keyword evidence="13" id="KW-1133">Transmembrane helix</keyword>
<evidence type="ECO:0000256" key="14">
    <source>
        <dbReference type="ARBA" id="ARBA00023012"/>
    </source>
</evidence>
<dbReference type="GO" id="GO:0005886">
    <property type="term" value="C:plasma membrane"/>
    <property type="evidence" value="ECO:0007669"/>
    <property type="project" value="UniProtKB-SubCell"/>
</dbReference>
<feature type="domain" description="Response regulatory" evidence="20">
    <location>
        <begin position="1311"/>
        <end position="1431"/>
    </location>
</feature>
<dbReference type="Gene3D" id="3.40.50.2300">
    <property type="match status" value="2"/>
</dbReference>
<comment type="caution">
    <text evidence="23">The sequence shown here is derived from an EMBL/GenBank/DDBJ whole genome shotgun (WGS) entry which is preliminary data.</text>
</comment>
<evidence type="ECO:0000256" key="2">
    <source>
        <dbReference type="ARBA" id="ARBA00004429"/>
    </source>
</evidence>
<dbReference type="InterPro" id="IPR035965">
    <property type="entry name" value="PAS-like_dom_sf"/>
</dbReference>
<dbReference type="CDD" id="cd00082">
    <property type="entry name" value="HisKA"/>
    <property type="match status" value="1"/>
</dbReference>
<dbReference type="Proteomes" id="UP000297641">
    <property type="component" value="Unassembled WGS sequence"/>
</dbReference>
<feature type="domain" description="PAC" evidence="22">
    <location>
        <begin position="353"/>
        <end position="407"/>
    </location>
</feature>
<dbReference type="NCBIfam" id="TIGR00229">
    <property type="entry name" value="sensory_box"/>
    <property type="match status" value="2"/>
</dbReference>
<dbReference type="Pfam" id="PF00512">
    <property type="entry name" value="HisKA"/>
    <property type="match status" value="1"/>
</dbReference>
<dbReference type="EC" id="2.7.13.3" evidence="3"/>
<dbReference type="Pfam" id="PF08447">
    <property type="entry name" value="PAS_3"/>
    <property type="match status" value="3"/>
</dbReference>
<dbReference type="Gene3D" id="1.10.287.130">
    <property type="match status" value="1"/>
</dbReference>
<evidence type="ECO:0000256" key="15">
    <source>
        <dbReference type="ARBA" id="ARBA00023136"/>
    </source>
</evidence>
<dbReference type="PROSITE" id="PS50109">
    <property type="entry name" value="HIS_KIN"/>
    <property type="match status" value="1"/>
</dbReference>
<dbReference type="InterPro" id="IPR004358">
    <property type="entry name" value="Sig_transdc_His_kin-like_C"/>
</dbReference>
<dbReference type="InterPro" id="IPR000700">
    <property type="entry name" value="PAS-assoc_C"/>
</dbReference>
<keyword evidence="11" id="KW-0418">Kinase</keyword>
<keyword evidence="8" id="KW-0812">Transmembrane</keyword>
<dbReference type="PANTHER" id="PTHR45339:SF5">
    <property type="entry name" value="HISTIDINE KINASE"/>
    <property type="match status" value="1"/>
</dbReference>
<dbReference type="SUPFAM" id="SSF47384">
    <property type="entry name" value="Homodimeric domain of signal transducing histidine kinase"/>
    <property type="match status" value="1"/>
</dbReference>
<evidence type="ECO:0000256" key="17">
    <source>
        <dbReference type="PROSITE-ProRule" id="PRU00169"/>
    </source>
</evidence>
<dbReference type="FunFam" id="2.10.70.100:FF:000001">
    <property type="entry name" value="Sensory transduction histidine kinase"/>
    <property type="match status" value="1"/>
</dbReference>
<dbReference type="SMART" id="SM00387">
    <property type="entry name" value="HATPase_c"/>
    <property type="match status" value="1"/>
</dbReference>
<proteinExistence type="predicted"/>
<dbReference type="PROSITE" id="PS50112">
    <property type="entry name" value="PAS"/>
    <property type="match status" value="2"/>
</dbReference>
<keyword evidence="9" id="KW-0677">Repeat</keyword>
<keyword evidence="7" id="KW-0808">Transferase</keyword>
<evidence type="ECO:0000259" key="22">
    <source>
        <dbReference type="PROSITE" id="PS50113"/>
    </source>
</evidence>
<name>A0A7I0HXB0_9LEPT</name>
<feature type="domain" description="PAC" evidence="22">
    <location>
        <begin position="856"/>
        <end position="908"/>
    </location>
</feature>
<protein>
    <recommendedName>
        <fullName evidence="3">histidine kinase</fullName>
        <ecNumber evidence="3">2.7.13.3</ecNumber>
    </recommendedName>
</protein>
<dbReference type="InterPro" id="IPR001610">
    <property type="entry name" value="PAC"/>
</dbReference>
<keyword evidence="18" id="KW-0175">Coiled coil</keyword>
<dbReference type="InterPro" id="IPR000014">
    <property type="entry name" value="PAS"/>
</dbReference>
<dbReference type="EMBL" id="RQFT01000001">
    <property type="protein sequence ID" value="TGL09502.1"/>
    <property type="molecule type" value="Genomic_DNA"/>
</dbReference>
<dbReference type="Gene3D" id="2.10.70.100">
    <property type="match status" value="2"/>
</dbReference>
<evidence type="ECO:0000256" key="12">
    <source>
        <dbReference type="ARBA" id="ARBA00022840"/>
    </source>
</evidence>
<feature type="domain" description="PAS" evidence="21">
    <location>
        <begin position="280"/>
        <end position="340"/>
    </location>
</feature>
<dbReference type="SMART" id="SM00091">
    <property type="entry name" value="PAS"/>
    <property type="match status" value="4"/>
</dbReference>
<dbReference type="GO" id="GO:0005524">
    <property type="term" value="F:ATP binding"/>
    <property type="evidence" value="ECO:0007669"/>
    <property type="project" value="UniProtKB-KW"/>
</dbReference>
<dbReference type="SUPFAM" id="SSF55785">
    <property type="entry name" value="PYP-like sensor domain (PAS domain)"/>
    <property type="match status" value="6"/>
</dbReference>
<dbReference type="InterPro" id="IPR013655">
    <property type="entry name" value="PAS_fold_3"/>
</dbReference>
<evidence type="ECO:0000313" key="24">
    <source>
        <dbReference type="Proteomes" id="UP000297641"/>
    </source>
</evidence>
<feature type="domain" description="PAS" evidence="21">
    <location>
        <begin position="154"/>
        <end position="225"/>
    </location>
</feature>
<dbReference type="Pfam" id="PF00072">
    <property type="entry name" value="Response_reg"/>
    <property type="match status" value="2"/>
</dbReference>
<evidence type="ECO:0000256" key="9">
    <source>
        <dbReference type="ARBA" id="ARBA00022737"/>
    </source>
</evidence>
<dbReference type="FunFam" id="3.30.565.10:FF:000010">
    <property type="entry name" value="Sensor histidine kinase RcsC"/>
    <property type="match status" value="1"/>
</dbReference>
<evidence type="ECO:0000313" key="23">
    <source>
        <dbReference type="EMBL" id="TGL09502.1"/>
    </source>
</evidence>
<organism evidence="23 24">
    <name type="scientific">Leptospira bouyouniensis</name>
    <dbReference type="NCBI Taxonomy" id="2484911"/>
    <lineage>
        <taxon>Bacteria</taxon>
        <taxon>Pseudomonadati</taxon>
        <taxon>Spirochaetota</taxon>
        <taxon>Spirochaetia</taxon>
        <taxon>Leptospirales</taxon>
        <taxon>Leptospiraceae</taxon>
        <taxon>Leptospira</taxon>
    </lineage>
</organism>
<dbReference type="Gene3D" id="3.30.565.10">
    <property type="entry name" value="Histidine kinase-like ATPase, C-terminal domain"/>
    <property type="match status" value="1"/>
</dbReference>
<gene>
    <name evidence="23" type="ORF">EHQ43_01085</name>
</gene>
<keyword evidence="5" id="KW-0997">Cell inner membrane</keyword>
<feature type="domain" description="PAC" evidence="22">
    <location>
        <begin position="227"/>
        <end position="279"/>
    </location>
</feature>
<keyword evidence="15" id="KW-0472">Membrane</keyword>
<dbReference type="InterPro" id="IPR013656">
    <property type="entry name" value="PAS_4"/>
</dbReference>
<feature type="coiled-coil region" evidence="18">
    <location>
        <begin position="899"/>
        <end position="926"/>
    </location>
</feature>
<dbReference type="CDD" id="cd00156">
    <property type="entry name" value="REC"/>
    <property type="match status" value="1"/>
</dbReference>
<dbReference type="SMART" id="SM00448">
    <property type="entry name" value="REC"/>
    <property type="match status" value="2"/>
</dbReference>
<keyword evidence="6 17" id="KW-0597">Phosphoprotein</keyword>
<dbReference type="PROSITE" id="PS50110">
    <property type="entry name" value="RESPONSE_REGULATORY"/>
    <property type="match status" value="2"/>
</dbReference>
<evidence type="ECO:0000256" key="10">
    <source>
        <dbReference type="ARBA" id="ARBA00022741"/>
    </source>
</evidence>
<evidence type="ECO:0000259" key="21">
    <source>
        <dbReference type="PROSITE" id="PS50112"/>
    </source>
</evidence>
<evidence type="ECO:0000256" key="16">
    <source>
        <dbReference type="ARBA" id="ARBA00023306"/>
    </source>
</evidence>
<evidence type="ECO:0000256" key="5">
    <source>
        <dbReference type="ARBA" id="ARBA00022519"/>
    </source>
</evidence>
<dbReference type="FunFam" id="1.10.287.130:FF:000038">
    <property type="entry name" value="Sensory transduction histidine kinase"/>
    <property type="match status" value="1"/>
</dbReference>
<dbReference type="PRINTS" id="PR00344">
    <property type="entry name" value="BCTRLSENSOR"/>
</dbReference>
<dbReference type="PANTHER" id="PTHR45339">
    <property type="entry name" value="HYBRID SIGNAL TRANSDUCTION HISTIDINE KINASE J"/>
    <property type="match status" value="1"/>
</dbReference>
<keyword evidence="16" id="KW-0131">Cell cycle</keyword>
<dbReference type="InterPro" id="IPR005467">
    <property type="entry name" value="His_kinase_dom"/>
</dbReference>
<evidence type="ECO:0000256" key="18">
    <source>
        <dbReference type="SAM" id="Coils"/>
    </source>
</evidence>
<dbReference type="Pfam" id="PF08448">
    <property type="entry name" value="PAS_4"/>
    <property type="match status" value="1"/>
</dbReference>
<evidence type="ECO:0000256" key="13">
    <source>
        <dbReference type="ARBA" id="ARBA00022989"/>
    </source>
</evidence>
<evidence type="ECO:0000256" key="3">
    <source>
        <dbReference type="ARBA" id="ARBA00012438"/>
    </source>
</evidence>
<dbReference type="CDD" id="cd16922">
    <property type="entry name" value="HATPase_EvgS-ArcB-TorS-like"/>
    <property type="match status" value="1"/>
</dbReference>
<dbReference type="InterPro" id="IPR003661">
    <property type="entry name" value="HisK_dim/P_dom"/>
</dbReference>
<dbReference type="SMART" id="SM00388">
    <property type="entry name" value="HisKA"/>
    <property type="match status" value="1"/>
</dbReference>
<feature type="domain" description="Histidine kinase" evidence="19">
    <location>
        <begin position="926"/>
        <end position="1147"/>
    </location>
</feature>
<evidence type="ECO:0000256" key="1">
    <source>
        <dbReference type="ARBA" id="ARBA00000085"/>
    </source>
</evidence>
<comment type="subcellular location">
    <subcellularLocation>
        <location evidence="2">Cell inner membrane</location>
        <topology evidence="2">Multi-pass membrane protein</topology>
    </subcellularLocation>
</comment>
<dbReference type="InterPro" id="IPR011006">
    <property type="entry name" value="CheY-like_superfamily"/>
</dbReference>
<dbReference type="Gene3D" id="3.30.450.20">
    <property type="entry name" value="PAS domain"/>
    <property type="match status" value="6"/>
</dbReference>
<evidence type="ECO:0000256" key="7">
    <source>
        <dbReference type="ARBA" id="ARBA00022679"/>
    </source>
</evidence>
<dbReference type="InterPro" id="IPR036890">
    <property type="entry name" value="HATPase_C_sf"/>
</dbReference>
<sequence length="1433" mass="164372">MPTNELKSIFDRISRLASSICNVSYALIIEYTPEKELILANFGLNLLNYSELDIVLDLSNIRPSSKKEILNNLEFDLTSVSENRAIQFFDKIVFPQNNNSKSIILYLFDFKLITFDDEKKDLLQILVKDYDDHLLKTTDLTKSFKRDSTDSIANSDLANQLLANMADGFSVIDSQGKQIKVNRSFLEMTGFNQEELLGSVPPYPYWPEEKLLEINKAFEETLLGNHKNFELTFKRKNGERFPVLLSTGVLKNQNDEPIAFFANIKEISDQKRKEIQIQNATKEIQDITDAVNENSLVSVTDKKGKILKINQKFCELSGYTEEELIGKTHRVINSGYHSKDFWHNVWETILSGKSWKGEIKNRAKDGNEYWVLSVIKPILDEDGNITNFISIRQDITNVKKTEAALQESQARFASIVKVLPDIIFRFDKQGRFLDYHTQETSDLLVPPEVFLNKSVLEILPMYQAKQAIEKIQETLETNKLVTYEYELGEGINTRYWEGRMVPANKDEVLFIARDITSKTLARIELERNKSFLAQTNQVARVGGWDFNKLSGEIIWSDLICEIHELPHGFVPTYDQMANFYTPESWSKLEKAIQLAMSDGTPYDMELQITTVNGRILWVRAIGNAEFKNGTCVRLFGVLQDIDIDKKNRLRIQKSEESLKKAQQIAKMGSWELDLQSNEVTWTEELYKMYGFDPSKPPPHFTEHMKLFTPDSWNQLSLALKTTLETGVPYELELQTIQKDKSKGWMWVRGEAVIENDKIVGLRGMAQDITIKKIHEETIMETSLRLNLATTAANVGVWDYNIRENQLIWDDRMYTIYGISRDSFAGVYEAWKSGIHPEDISRLEFELYQAQKGVKEFNTEFRIIWPEGSIHYIRASAIVIWDQAGNAVRMIGANWDITMEKLFQDSLQQAKDEADRANKAKSEFLANMSHEIRTPLNGVIGFTELLKNTSLNTLQKQYVENAIISSHALLEIINDILDFSKIEAGMLNLEQIKTDFWELAENCIDIVKFSAAKKNIEVLLNIDYRMPRKGIADPVRLRQILINLLSNAVKFTENGEVELKVEFESLDHNRGKYKFSVRDTGIGISDVQKVKLFKAFTQADTSTTRKFGGTGLGLVISDMIANRMDSKIHFDSEIGVGSIFWFEFITNYEEEDLQIEIEKIAKFNRCLIIEDNDLNRNILEGMIQLFRIEFDSCSNGIDARNKLSNSEKYDLIICDCDVLLKDEFDFLQLINEKEKKLGSRIKVILLQSAANELVSIRDESEESFGSSLLKPVKINELAQCLMQNDFVETNEKNSIDDEYSISNSKHLPANNSILIVDDISLNIKLLSMIINKLAPNTTLIDSPSGRDALKKYKDFHPSLIFMDVQMPEMDGYEVTKKIRELENESGEYIPIIALTAAAFREDEEKSKEVGMSDFVTKPVSSNEIKRILEKYHFI</sequence>
<dbReference type="Pfam" id="PF02518">
    <property type="entry name" value="HATPase_c"/>
    <property type="match status" value="1"/>
</dbReference>
<dbReference type="InterPro" id="IPR003594">
    <property type="entry name" value="HATPase_dom"/>
</dbReference>
<evidence type="ECO:0000256" key="6">
    <source>
        <dbReference type="ARBA" id="ARBA00022553"/>
    </source>
</evidence>
<evidence type="ECO:0000256" key="11">
    <source>
        <dbReference type="ARBA" id="ARBA00022777"/>
    </source>
</evidence>
<dbReference type="InterPro" id="IPR001789">
    <property type="entry name" value="Sig_transdc_resp-reg_receiver"/>
</dbReference>
<dbReference type="SUPFAM" id="SSF55874">
    <property type="entry name" value="ATPase domain of HSP90 chaperone/DNA topoisomerase II/histidine kinase"/>
    <property type="match status" value="1"/>
</dbReference>
<dbReference type="Pfam" id="PF13426">
    <property type="entry name" value="PAS_9"/>
    <property type="match status" value="2"/>
</dbReference>
<reference evidence="23 24" key="1">
    <citation type="journal article" date="2019" name="PLoS Negl. Trop. Dis.">
        <title>Revisiting the worldwide diversity of Leptospira species in the environment.</title>
        <authorList>
            <person name="Vincent A.T."/>
            <person name="Schiettekatte O."/>
            <person name="Bourhy P."/>
            <person name="Veyrier F.J."/>
            <person name="Picardeau M."/>
        </authorList>
    </citation>
    <scope>NUCLEOTIDE SEQUENCE [LARGE SCALE GENOMIC DNA]</scope>
    <source>
        <strain evidence="23 24">201800273</strain>
    </source>
</reference>
<feature type="modified residue" description="4-aspartylphosphate" evidence="17">
    <location>
        <position position="1214"/>
    </location>
</feature>
<keyword evidence="4" id="KW-1003">Cell membrane</keyword>
<evidence type="ECO:0000259" key="19">
    <source>
        <dbReference type="PROSITE" id="PS50109"/>
    </source>
</evidence>
<dbReference type="GO" id="GO:0000155">
    <property type="term" value="F:phosphorelay sensor kinase activity"/>
    <property type="evidence" value="ECO:0007669"/>
    <property type="project" value="InterPro"/>
</dbReference>
<comment type="catalytic activity">
    <reaction evidence="1">
        <text>ATP + protein L-histidine = ADP + protein N-phospho-L-histidine.</text>
        <dbReference type="EC" id="2.7.13.3"/>
    </reaction>
</comment>
<feature type="domain" description="Response regulatory" evidence="20">
    <location>
        <begin position="1164"/>
        <end position="1284"/>
    </location>
</feature>
<dbReference type="RefSeq" id="WP_135769909.1">
    <property type="nucleotide sequence ID" value="NZ_RQFT01000001.1"/>
</dbReference>
<keyword evidence="10" id="KW-0547">Nucleotide-binding</keyword>
<dbReference type="SUPFAM" id="SSF52172">
    <property type="entry name" value="CheY-like"/>
    <property type="match status" value="2"/>
</dbReference>